<gene>
    <name evidence="2" type="ORF">PVAP13_6NG170303</name>
</gene>
<keyword evidence="3" id="KW-1185">Reference proteome</keyword>
<proteinExistence type="predicted"/>
<reference evidence="2" key="1">
    <citation type="submission" date="2020-05" db="EMBL/GenBank/DDBJ databases">
        <title>WGS assembly of Panicum virgatum.</title>
        <authorList>
            <person name="Lovell J.T."/>
            <person name="Jenkins J."/>
            <person name="Shu S."/>
            <person name="Juenger T.E."/>
            <person name="Schmutz J."/>
        </authorList>
    </citation>
    <scope>NUCLEOTIDE SEQUENCE</scope>
    <source>
        <strain evidence="2">AP13</strain>
    </source>
</reference>
<dbReference type="AlphaFoldDB" id="A0A8T0QYG3"/>
<feature type="region of interest" description="Disordered" evidence="1">
    <location>
        <begin position="36"/>
        <end position="119"/>
    </location>
</feature>
<evidence type="ECO:0000256" key="1">
    <source>
        <dbReference type="SAM" id="MobiDB-lite"/>
    </source>
</evidence>
<name>A0A8T0QYG3_PANVG</name>
<feature type="compositionally biased region" description="Pro residues" evidence="1">
    <location>
        <begin position="67"/>
        <end position="76"/>
    </location>
</feature>
<protein>
    <submittedName>
        <fullName evidence="2">Uncharacterized protein</fullName>
    </submittedName>
</protein>
<dbReference type="EMBL" id="CM029048">
    <property type="protein sequence ID" value="KAG2577979.1"/>
    <property type="molecule type" value="Genomic_DNA"/>
</dbReference>
<evidence type="ECO:0000313" key="2">
    <source>
        <dbReference type="EMBL" id="KAG2577979.1"/>
    </source>
</evidence>
<comment type="caution">
    <text evidence="2">The sequence shown here is derived from an EMBL/GenBank/DDBJ whole genome shotgun (WGS) entry which is preliminary data.</text>
</comment>
<dbReference type="Proteomes" id="UP000823388">
    <property type="component" value="Chromosome 6N"/>
</dbReference>
<evidence type="ECO:0000313" key="3">
    <source>
        <dbReference type="Proteomes" id="UP000823388"/>
    </source>
</evidence>
<accession>A0A8T0QYG3</accession>
<organism evidence="2 3">
    <name type="scientific">Panicum virgatum</name>
    <name type="common">Blackwell switchgrass</name>
    <dbReference type="NCBI Taxonomy" id="38727"/>
    <lineage>
        <taxon>Eukaryota</taxon>
        <taxon>Viridiplantae</taxon>
        <taxon>Streptophyta</taxon>
        <taxon>Embryophyta</taxon>
        <taxon>Tracheophyta</taxon>
        <taxon>Spermatophyta</taxon>
        <taxon>Magnoliopsida</taxon>
        <taxon>Liliopsida</taxon>
        <taxon>Poales</taxon>
        <taxon>Poaceae</taxon>
        <taxon>PACMAD clade</taxon>
        <taxon>Panicoideae</taxon>
        <taxon>Panicodae</taxon>
        <taxon>Paniceae</taxon>
        <taxon>Panicinae</taxon>
        <taxon>Panicum</taxon>
        <taxon>Panicum sect. Hiantes</taxon>
    </lineage>
</organism>
<sequence>MQYIDHIIRILPSYMVSRDARRIPLIRRACRRQAAEGLTSNGRPDLVGLAPPSPSPPSRAHLAQRRPSPPAPPPQLPRARSRSSGGSMWQRCAAAPPGGMRSSHVVAPSSYVRHSRRDPPLDGSLQGFLATPVHHALAPLHRHRRRVAAPWGSPPSRHRPCARRRRRTEALPRLHLQAPSLSAHRIGSLQAPLSALFFPCTWLTTEEIRVGRETLCAPEIVPAVLCCCSFFPDQRSGLRRSAVRCRFIVDTL</sequence>